<keyword evidence="2" id="KW-1185">Reference proteome</keyword>
<evidence type="ECO:0000313" key="1">
    <source>
        <dbReference type="EMBL" id="CCA76105.1"/>
    </source>
</evidence>
<comment type="caution">
    <text evidence="1">The sequence shown here is derived from an EMBL/GenBank/DDBJ whole genome shotgun (WGS) entry which is preliminary data.</text>
</comment>
<accession>G4TXR2</accession>
<gene>
    <name evidence="1" type="ORF">PIIN_10105</name>
</gene>
<proteinExistence type="predicted"/>
<sequence>MARCIDHPSRIARDPSPCIFDDSTVFVLTDSAVQSALACSTLASGHTQAIWMIKRGESKRNKKYSSSTQEASGHLATSVSRITVHVSLIYGKERVGLR</sequence>
<organism evidence="1 2">
    <name type="scientific">Serendipita indica (strain DSM 11827)</name>
    <name type="common">Root endophyte fungus</name>
    <name type="synonym">Piriformospora indica</name>
    <dbReference type="NCBI Taxonomy" id="1109443"/>
    <lineage>
        <taxon>Eukaryota</taxon>
        <taxon>Fungi</taxon>
        <taxon>Dikarya</taxon>
        <taxon>Basidiomycota</taxon>
        <taxon>Agaricomycotina</taxon>
        <taxon>Agaricomycetes</taxon>
        <taxon>Sebacinales</taxon>
        <taxon>Serendipitaceae</taxon>
        <taxon>Serendipita</taxon>
    </lineage>
</organism>
<dbReference type="Proteomes" id="UP000007148">
    <property type="component" value="Unassembled WGS sequence"/>
</dbReference>
<reference evidence="1 2" key="1">
    <citation type="journal article" date="2011" name="PLoS Pathog.">
        <title>Endophytic Life Strategies Decoded by Genome and Transcriptome Analyses of the Mutualistic Root Symbiont Piriformospora indica.</title>
        <authorList>
            <person name="Zuccaro A."/>
            <person name="Lahrmann U."/>
            <person name="Guldener U."/>
            <person name="Langen G."/>
            <person name="Pfiffi S."/>
            <person name="Biedenkopf D."/>
            <person name="Wong P."/>
            <person name="Samans B."/>
            <person name="Grimm C."/>
            <person name="Basiewicz M."/>
            <person name="Murat C."/>
            <person name="Martin F."/>
            <person name="Kogel K.H."/>
        </authorList>
    </citation>
    <scope>NUCLEOTIDE SEQUENCE [LARGE SCALE GENOMIC DNA]</scope>
    <source>
        <strain evidence="1 2">DSM 11827</strain>
    </source>
</reference>
<dbReference type="AlphaFoldDB" id="G4TXR2"/>
<evidence type="ECO:0000313" key="2">
    <source>
        <dbReference type="Proteomes" id="UP000007148"/>
    </source>
</evidence>
<protein>
    <submittedName>
        <fullName evidence="1">Uncharacterized protein</fullName>
    </submittedName>
</protein>
<dbReference type="InParanoid" id="G4TXR2"/>
<dbReference type="EMBL" id="CAFZ01000610">
    <property type="protein sequence ID" value="CCA76105.1"/>
    <property type="molecule type" value="Genomic_DNA"/>
</dbReference>
<name>G4TXR2_SERID</name>
<dbReference type="HOGENOM" id="CLU_2334447_0_0_1"/>